<proteinExistence type="predicted"/>
<dbReference type="EMBL" id="CAJNOE010000255">
    <property type="protein sequence ID" value="CAF1094576.1"/>
    <property type="molecule type" value="Genomic_DNA"/>
</dbReference>
<name>A0A819WLH7_9BILA</name>
<reference evidence="3" key="1">
    <citation type="submission" date="2021-02" db="EMBL/GenBank/DDBJ databases">
        <authorList>
            <person name="Nowell W R."/>
        </authorList>
    </citation>
    <scope>NUCLEOTIDE SEQUENCE</scope>
</reference>
<dbReference type="InterPro" id="IPR000157">
    <property type="entry name" value="TIR_dom"/>
</dbReference>
<dbReference type="PANTHER" id="PTHR46270">
    <property type="entry name" value="ARMADILLO-TYPE FOLD-RELATED"/>
    <property type="match status" value="1"/>
</dbReference>
<sequence>MNIIELQNINWFFRSITQLPDILLTLAETSKYYRIYLCAYGILGEVLTDEHLKALKITDNIRDFFFTMLEAAWYDPSKEYKNIPITYFLRGFLRVSKNDFIQEGIVKSNKISLFIEMSDQYPVVYDILWALSFNHDIQQQLRSNSPFMSKLSHLAQQFDNEQMRKTTHGILWNLEINHQDRSISQNINQNTFDIMISYSHKEKVLCKQLYDELTKSGYRVWIDFDQMHGNVMDAMAQAIDRSEIIIICMSEQYQRSNFCRAEAHYAFQRQRRIVPVLMQKHYKPDGWLLFLIGQLLYVDFTKYEFVRAMEMLSKELKAIHIPDMKITLVEREIDIDIIPPNSAIFSLNSPSQTFSDNILQWSQAQVHQWLFQHKLIQLSQLLIDCNGRSLVHLYKYIEQGQTSLILSLLQEDSLRRINQSISLIELSRFHSLMYEQQATKSTEINTNIEETYF</sequence>
<dbReference type="PANTHER" id="PTHR46270:SF2">
    <property type="entry name" value="TIR DOMAIN-CONTAINING PROTEIN"/>
    <property type="match status" value="1"/>
</dbReference>
<comment type="caution">
    <text evidence="3">The sequence shown here is derived from an EMBL/GenBank/DDBJ whole genome shotgun (WGS) entry which is preliminary data.</text>
</comment>
<dbReference type="Proteomes" id="UP000663860">
    <property type="component" value="Unassembled WGS sequence"/>
</dbReference>
<dbReference type="Proteomes" id="UP000663868">
    <property type="component" value="Unassembled WGS sequence"/>
</dbReference>
<dbReference type="Gene3D" id="3.40.50.10140">
    <property type="entry name" value="Toll/interleukin-1 receptor homology (TIR) domain"/>
    <property type="match status" value="1"/>
</dbReference>
<dbReference type="PROSITE" id="PS50104">
    <property type="entry name" value="TIR"/>
    <property type="match status" value="1"/>
</dbReference>
<gene>
    <name evidence="2" type="ORF">IZO911_LOCUS22690</name>
    <name evidence="3" type="ORF">KXQ929_LOCUS36021</name>
</gene>
<evidence type="ECO:0000313" key="2">
    <source>
        <dbReference type="EMBL" id="CAF1094576.1"/>
    </source>
</evidence>
<feature type="domain" description="TIR" evidence="1">
    <location>
        <begin position="190"/>
        <end position="320"/>
    </location>
</feature>
<dbReference type="AlphaFoldDB" id="A0A819WLH7"/>
<organism evidence="3 4">
    <name type="scientific">Adineta steineri</name>
    <dbReference type="NCBI Taxonomy" id="433720"/>
    <lineage>
        <taxon>Eukaryota</taxon>
        <taxon>Metazoa</taxon>
        <taxon>Spiralia</taxon>
        <taxon>Gnathifera</taxon>
        <taxon>Rotifera</taxon>
        <taxon>Eurotatoria</taxon>
        <taxon>Bdelloidea</taxon>
        <taxon>Adinetida</taxon>
        <taxon>Adinetidae</taxon>
        <taxon>Adineta</taxon>
    </lineage>
</organism>
<evidence type="ECO:0000259" key="1">
    <source>
        <dbReference type="PROSITE" id="PS50104"/>
    </source>
</evidence>
<evidence type="ECO:0000313" key="3">
    <source>
        <dbReference type="EMBL" id="CAF4128070.1"/>
    </source>
</evidence>
<dbReference type="EMBL" id="CAJOBB010005428">
    <property type="protein sequence ID" value="CAF4128070.1"/>
    <property type="molecule type" value="Genomic_DNA"/>
</dbReference>
<dbReference type="SUPFAM" id="SSF52200">
    <property type="entry name" value="Toll/Interleukin receptor TIR domain"/>
    <property type="match status" value="1"/>
</dbReference>
<protein>
    <recommendedName>
        <fullName evidence="1">TIR domain-containing protein</fullName>
    </recommendedName>
</protein>
<dbReference type="Pfam" id="PF13676">
    <property type="entry name" value="TIR_2"/>
    <property type="match status" value="1"/>
</dbReference>
<evidence type="ECO:0000313" key="4">
    <source>
        <dbReference type="Proteomes" id="UP000663868"/>
    </source>
</evidence>
<accession>A0A819WLH7</accession>
<dbReference type="GO" id="GO:0007165">
    <property type="term" value="P:signal transduction"/>
    <property type="evidence" value="ECO:0007669"/>
    <property type="project" value="InterPro"/>
</dbReference>
<dbReference type="InterPro" id="IPR035897">
    <property type="entry name" value="Toll_tir_struct_dom_sf"/>
</dbReference>